<reference evidence="3 4" key="1">
    <citation type="submission" date="2023-07" db="EMBL/GenBank/DDBJ databases">
        <title>Sequencing the genomes of 1000 actinobacteria strains.</title>
        <authorList>
            <person name="Klenk H.-P."/>
        </authorList>
    </citation>
    <scope>NUCLEOTIDE SEQUENCE [LARGE SCALE GENOMIC DNA]</scope>
    <source>
        <strain evidence="3 4">DSM 17163</strain>
    </source>
</reference>
<sequence length="83" mass="8972">MNLAKVSANGQITVPLEIRKALKLKTGDKVLFMQNQDGLFTIGNASEQAIYKAQSTFKGVAEKMGLESEDDVQALVDGLRSNS</sequence>
<feature type="domain" description="SpoVT-AbrB" evidence="2">
    <location>
        <begin position="1"/>
        <end position="47"/>
    </location>
</feature>
<dbReference type="RefSeq" id="WP_307682661.1">
    <property type="nucleotide sequence ID" value="NZ_JAUSQX010000001.1"/>
</dbReference>
<keyword evidence="4" id="KW-1185">Reference proteome</keyword>
<comment type="caution">
    <text evidence="3">The sequence shown here is derived from an EMBL/GenBank/DDBJ whole genome shotgun (WGS) entry which is preliminary data.</text>
</comment>
<dbReference type="EMBL" id="JAUSQX010000001">
    <property type="protein sequence ID" value="MDP9806436.1"/>
    <property type="molecule type" value="Genomic_DNA"/>
</dbReference>
<dbReference type="InterPro" id="IPR037914">
    <property type="entry name" value="SpoVT-AbrB_sf"/>
</dbReference>
<accession>A0ABT9NGA3</accession>
<evidence type="ECO:0000313" key="4">
    <source>
        <dbReference type="Proteomes" id="UP001243212"/>
    </source>
</evidence>
<dbReference type="Proteomes" id="UP001243212">
    <property type="component" value="Unassembled WGS sequence"/>
</dbReference>
<dbReference type="SUPFAM" id="SSF89447">
    <property type="entry name" value="AbrB/MazE/MraZ-like"/>
    <property type="match status" value="1"/>
</dbReference>
<organism evidence="3 4">
    <name type="scientific">Trueperella bonasi</name>
    <dbReference type="NCBI Taxonomy" id="312286"/>
    <lineage>
        <taxon>Bacteria</taxon>
        <taxon>Bacillati</taxon>
        <taxon>Actinomycetota</taxon>
        <taxon>Actinomycetes</taxon>
        <taxon>Actinomycetales</taxon>
        <taxon>Actinomycetaceae</taxon>
        <taxon>Trueperella</taxon>
    </lineage>
</organism>
<dbReference type="Gene3D" id="2.10.260.10">
    <property type="match status" value="1"/>
</dbReference>
<dbReference type="Pfam" id="PF04014">
    <property type="entry name" value="MazE_antitoxin"/>
    <property type="match status" value="1"/>
</dbReference>
<evidence type="ECO:0000256" key="1">
    <source>
        <dbReference type="PROSITE-ProRule" id="PRU01076"/>
    </source>
</evidence>
<evidence type="ECO:0000313" key="3">
    <source>
        <dbReference type="EMBL" id="MDP9806436.1"/>
    </source>
</evidence>
<name>A0ABT9NGA3_9ACTO</name>
<protein>
    <submittedName>
        <fullName evidence="3">AbrB family looped-hinge helix DNA binding protein</fullName>
    </submittedName>
</protein>
<evidence type="ECO:0000259" key="2">
    <source>
        <dbReference type="PROSITE" id="PS51740"/>
    </source>
</evidence>
<dbReference type="SMART" id="SM00966">
    <property type="entry name" value="SpoVT_AbrB"/>
    <property type="match status" value="1"/>
</dbReference>
<keyword evidence="1" id="KW-0238">DNA-binding</keyword>
<gene>
    <name evidence="3" type="ORF">J2S70_001018</name>
</gene>
<dbReference type="InterPro" id="IPR007159">
    <property type="entry name" value="SpoVT-AbrB_dom"/>
</dbReference>
<proteinExistence type="predicted"/>
<dbReference type="NCBIfam" id="TIGR01439">
    <property type="entry name" value="lp_hng_hel_AbrB"/>
    <property type="match status" value="1"/>
</dbReference>
<dbReference type="PROSITE" id="PS51740">
    <property type="entry name" value="SPOVT_ABRB"/>
    <property type="match status" value="1"/>
</dbReference>